<protein>
    <submittedName>
        <fullName evidence="1">Uncharacterized protein</fullName>
    </submittedName>
</protein>
<dbReference type="Proteomes" id="UP000053268">
    <property type="component" value="Unassembled WGS sequence"/>
</dbReference>
<accession>A0A194QA80</accession>
<name>A0A194QA80_PAPXU</name>
<keyword evidence="2" id="KW-1185">Reference proteome</keyword>
<evidence type="ECO:0000313" key="2">
    <source>
        <dbReference type="Proteomes" id="UP000053268"/>
    </source>
</evidence>
<reference evidence="1 2" key="1">
    <citation type="journal article" date="2015" name="Nat. Commun.">
        <title>Outbred genome sequencing and CRISPR/Cas9 gene editing in butterflies.</title>
        <authorList>
            <person name="Li X."/>
            <person name="Fan D."/>
            <person name="Zhang W."/>
            <person name="Liu G."/>
            <person name="Zhang L."/>
            <person name="Zhao L."/>
            <person name="Fang X."/>
            <person name="Chen L."/>
            <person name="Dong Y."/>
            <person name="Chen Y."/>
            <person name="Ding Y."/>
            <person name="Zhao R."/>
            <person name="Feng M."/>
            <person name="Zhu Y."/>
            <person name="Feng Y."/>
            <person name="Jiang X."/>
            <person name="Zhu D."/>
            <person name="Xiang H."/>
            <person name="Feng X."/>
            <person name="Li S."/>
            <person name="Wang J."/>
            <person name="Zhang G."/>
            <person name="Kronforst M.R."/>
            <person name="Wang W."/>
        </authorList>
    </citation>
    <scope>NUCLEOTIDE SEQUENCE [LARGE SCALE GENOMIC DNA]</scope>
    <source>
        <strain evidence="1">Ya'a_city_454_Px</strain>
        <tissue evidence="1">Whole body</tissue>
    </source>
</reference>
<gene>
    <name evidence="1" type="ORF">RR46_08235</name>
</gene>
<dbReference type="PANTHER" id="PTHR31649:SF1">
    <property type="entry name" value="FARNESOIC ACID O-METHYL TRANSFERASE DOMAIN-CONTAINING PROTEIN"/>
    <property type="match status" value="1"/>
</dbReference>
<dbReference type="PANTHER" id="PTHR31649">
    <property type="entry name" value="AGAP009604-PA"/>
    <property type="match status" value="1"/>
</dbReference>
<dbReference type="EMBL" id="KQ459249">
    <property type="protein sequence ID" value="KPJ02438.1"/>
    <property type="molecule type" value="Genomic_DNA"/>
</dbReference>
<evidence type="ECO:0000313" key="1">
    <source>
        <dbReference type="EMBL" id="KPJ02438.1"/>
    </source>
</evidence>
<dbReference type="SMART" id="SM00696">
    <property type="entry name" value="DM9"/>
    <property type="match status" value="2"/>
</dbReference>
<proteinExistence type="predicted"/>
<dbReference type="AlphaFoldDB" id="A0A194QA80"/>
<dbReference type="InterPro" id="IPR006616">
    <property type="entry name" value="DM9_repeat"/>
</dbReference>
<sequence>MEIYDKISDCISLFSKIYSDQYRNVYKSDIARFLSISGRPIVLTEFSEYFIRERKKTQMLILYIMTYENLDTDYFVQVQTMADLVKTRKLEVSANVFTVEIPIMLSFAGTVISYINYGNNPQYPPPQNPIYPQLYNPTNAPAPVPGHPGNPYYGYPAPGQPYPNEPGFAYPYQPAPIQPTSVPAAMSYPNVMPTAPHYPGQPSVAPTQPYVGGGSPVEWIPTTPRDAASLSNKAIIAGYEGYDRSPLWVIRARYEGDLIPGKLAIKHHAAYVPWGGNENAVQNIEVCCAPPERVRWVESRDGVIPPNAVVGGNTSSGEPLYVGRAKEQGSLTPGKVHPSHKGMYISFAGKEIAHKTYEILCHA</sequence>
<dbReference type="Pfam" id="PF11901">
    <property type="entry name" value="DM9"/>
    <property type="match status" value="1"/>
</dbReference>
<organism evidence="1 2">
    <name type="scientific">Papilio xuthus</name>
    <name type="common">Asian swallowtail butterfly</name>
    <dbReference type="NCBI Taxonomy" id="66420"/>
    <lineage>
        <taxon>Eukaryota</taxon>
        <taxon>Metazoa</taxon>
        <taxon>Ecdysozoa</taxon>
        <taxon>Arthropoda</taxon>
        <taxon>Hexapoda</taxon>
        <taxon>Insecta</taxon>
        <taxon>Pterygota</taxon>
        <taxon>Neoptera</taxon>
        <taxon>Endopterygota</taxon>
        <taxon>Lepidoptera</taxon>
        <taxon>Glossata</taxon>
        <taxon>Ditrysia</taxon>
        <taxon>Papilionoidea</taxon>
        <taxon>Papilionidae</taxon>
        <taxon>Papilioninae</taxon>
        <taxon>Papilio</taxon>
    </lineage>
</organism>